<keyword evidence="7 9" id="KW-1133">Transmembrane helix</keyword>
<dbReference type="HAMAP" id="MF_01461">
    <property type="entry name" value="EcfT"/>
    <property type="match status" value="1"/>
</dbReference>
<evidence type="ECO:0000256" key="2">
    <source>
        <dbReference type="ARBA" id="ARBA00005660"/>
    </source>
</evidence>
<dbReference type="Proteomes" id="UP000824140">
    <property type="component" value="Unassembled WGS sequence"/>
</dbReference>
<dbReference type="PANTHER" id="PTHR34857">
    <property type="entry name" value="SLL0384 PROTEIN"/>
    <property type="match status" value="1"/>
</dbReference>
<dbReference type="InterPro" id="IPR051611">
    <property type="entry name" value="ECF_transporter_component"/>
</dbReference>
<comment type="subcellular location">
    <subcellularLocation>
        <location evidence="1 9">Cell membrane</location>
        <topology evidence="1 9">Multi-pass membrane protein</topology>
    </subcellularLocation>
</comment>
<keyword evidence="6 9" id="KW-0812">Transmembrane</keyword>
<protein>
    <recommendedName>
        <fullName evidence="3 9">Energy-coupling factor transporter transmembrane protein EcfT</fullName>
        <shortName evidence="9">ECF transporter T component EcfT</shortName>
    </recommendedName>
</protein>
<evidence type="ECO:0000256" key="5">
    <source>
        <dbReference type="ARBA" id="ARBA00022475"/>
    </source>
</evidence>
<dbReference type="CDD" id="cd16914">
    <property type="entry name" value="EcfT"/>
    <property type="match status" value="1"/>
</dbReference>
<evidence type="ECO:0000256" key="1">
    <source>
        <dbReference type="ARBA" id="ARBA00004651"/>
    </source>
</evidence>
<dbReference type="PANTHER" id="PTHR34857:SF2">
    <property type="entry name" value="SLL0384 PROTEIN"/>
    <property type="match status" value="1"/>
</dbReference>
<accession>A0A9D1FZD8</accession>
<evidence type="ECO:0000256" key="8">
    <source>
        <dbReference type="ARBA" id="ARBA00023136"/>
    </source>
</evidence>
<keyword evidence="4 9" id="KW-0813">Transport</keyword>
<feature type="transmembrane region" description="Helical" evidence="9">
    <location>
        <begin position="245"/>
        <end position="266"/>
    </location>
</feature>
<comment type="function">
    <text evidence="9">Transmembrane (T) component of an energy-coupling factor (ECF) ABC-transporter complex. Unlike classic ABC transporters this ECF transporter provides the energy necessary to transport a number of different substrates.</text>
</comment>
<feature type="transmembrane region" description="Helical" evidence="9">
    <location>
        <begin position="115"/>
        <end position="136"/>
    </location>
</feature>
<dbReference type="EMBL" id="DVJN01000027">
    <property type="protein sequence ID" value="HIS91650.1"/>
    <property type="molecule type" value="Genomic_DNA"/>
</dbReference>
<evidence type="ECO:0000256" key="9">
    <source>
        <dbReference type="HAMAP-Rule" id="MF_01461"/>
    </source>
</evidence>
<evidence type="ECO:0000256" key="6">
    <source>
        <dbReference type="ARBA" id="ARBA00022692"/>
    </source>
</evidence>
<organism evidence="10 11">
    <name type="scientific">Candidatus Alectryocaccomicrobium excrementavium</name>
    <dbReference type="NCBI Taxonomy" id="2840668"/>
    <lineage>
        <taxon>Bacteria</taxon>
        <taxon>Bacillati</taxon>
        <taxon>Bacillota</taxon>
        <taxon>Clostridia</taxon>
        <taxon>Candidatus Alectryocaccomicrobium</taxon>
    </lineage>
</organism>
<comment type="caution">
    <text evidence="10">The sequence shown here is derived from an EMBL/GenBank/DDBJ whole genome shotgun (WGS) entry which is preliminary data.</text>
</comment>
<feature type="transmembrane region" description="Helical" evidence="9">
    <location>
        <begin position="26"/>
        <end position="52"/>
    </location>
</feature>
<name>A0A9D1FZD8_9FIRM</name>
<evidence type="ECO:0000256" key="4">
    <source>
        <dbReference type="ARBA" id="ARBA00022448"/>
    </source>
</evidence>
<keyword evidence="5 9" id="KW-1003">Cell membrane</keyword>
<dbReference type="InterPro" id="IPR003339">
    <property type="entry name" value="ABC/ECF_trnsptr_transmembrane"/>
</dbReference>
<evidence type="ECO:0000313" key="11">
    <source>
        <dbReference type="Proteomes" id="UP000824140"/>
    </source>
</evidence>
<comment type="similarity">
    <text evidence="2 9">Belongs to the energy-coupling factor EcfT family.</text>
</comment>
<dbReference type="GO" id="GO:0022857">
    <property type="term" value="F:transmembrane transporter activity"/>
    <property type="evidence" value="ECO:0007669"/>
    <property type="project" value="UniProtKB-UniRule"/>
</dbReference>
<gene>
    <name evidence="9" type="primary">ecfT</name>
    <name evidence="10" type="ORF">IAA84_01390</name>
</gene>
<proteinExistence type="inferred from homology"/>
<dbReference type="AlphaFoldDB" id="A0A9D1FZD8"/>
<evidence type="ECO:0000256" key="3">
    <source>
        <dbReference type="ARBA" id="ARBA00014042"/>
    </source>
</evidence>
<sequence length="267" mass="29676">MLKNITLGQYFPGDSVVHRLDPRTKIWMTIGLILAVFCVSSFTGYAIVLAYIVLAASITGIGMRFLVRGVKPILAIVIITFALNTFFTSTGNTLWQWNFIRVTDVGLKNAAFMAIRLMLLVLGTQILTLTTSPIALTDGLERMMRPLAKIHFPAHELAMLMSIALRFVPTLLEEADKTMRAQMARGADFESGNLMRRARAMVPLMVPLFVSAFRRADELALAMEARCYRGGTGRTRMKVLKYARIDLMAFLTLAALIVCVVLVRGLI</sequence>
<reference evidence="10" key="1">
    <citation type="submission" date="2020-10" db="EMBL/GenBank/DDBJ databases">
        <authorList>
            <person name="Gilroy R."/>
        </authorList>
    </citation>
    <scope>NUCLEOTIDE SEQUENCE</scope>
    <source>
        <strain evidence="10">13766</strain>
    </source>
</reference>
<feature type="transmembrane region" description="Helical" evidence="9">
    <location>
        <begin position="73"/>
        <end position="95"/>
    </location>
</feature>
<keyword evidence="8 9" id="KW-0472">Membrane</keyword>
<dbReference type="InterPro" id="IPR024919">
    <property type="entry name" value="EcfT"/>
</dbReference>
<evidence type="ECO:0000256" key="7">
    <source>
        <dbReference type="ARBA" id="ARBA00022989"/>
    </source>
</evidence>
<evidence type="ECO:0000313" key="10">
    <source>
        <dbReference type="EMBL" id="HIS91650.1"/>
    </source>
</evidence>
<dbReference type="Pfam" id="PF02361">
    <property type="entry name" value="CbiQ"/>
    <property type="match status" value="1"/>
</dbReference>
<dbReference type="GO" id="GO:0005886">
    <property type="term" value="C:plasma membrane"/>
    <property type="evidence" value="ECO:0007669"/>
    <property type="project" value="UniProtKB-SubCell"/>
</dbReference>
<reference evidence="10" key="2">
    <citation type="journal article" date="2021" name="PeerJ">
        <title>Extensive microbial diversity within the chicken gut microbiome revealed by metagenomics and culture.</title>
        <authorList>
            <person name="Gilroy R."/>
            <person name="Ravi A."/>
            <person name="Getino M."/>
            <person name="Pursley I."/>
            <person name="Horton D.L."/>
            <person name="Alikhan N.F."/>
            <person name="Baker D."/>
            <person name="Gharbi K."/>
            <person name="Hall N."/>
            <person name="Watson M."/>
            <person name="Adriaenssens E.M."/>
            <person name="Foster-Nyarko E."/>
            <person name="Jarju S."/>
            <person name="Secka A."/>
            <person name="Antonio M."/>
            <person name="Oren A."/>
            <person name="Chaudhuri R.R."/>
            <person name="La Ragione R."/>
            <person name="Hildebrand F."/>
            <person name="Pallen M.J."/>
        </authorList>
    </citation>
    <scope>NUCLEOTIDE SEQUENCE</scope>
    <source>
        <strain evidence="10">13766</strain>
    </source>
</reference>
<comment type="subunit">
    <text evidence="9">Forms a stable energy-coupling factor (ECF) transporter complex composed of 2 membrane-embedded substrate-binding proteins (S component), 2 ATP-binding proteins (A component) and 2 transmembrane proteins (T component).</text>
</comment>